<dbReference type="EMBL" id="CAJVQA010002639">
    <property type="protein sequence ID" value="CAG8553612.1"/>
    <property type="molecule type" value="Genomic_DNA"/>
</dbReference>
<proteinExistence type="predicted"/>
<comment type="caution">
    <text evidence="2">The sequence shown here is derived from an EMBL/GenBank/DDBJ whole genome shotgun (WGS) entry which is preliminary data.</text>
</comment>
<feature type="region of interest" description="Disordered" evidence="1">
    <location>
        <begin position="206"/>
        <end position="292"/>
    </location>
</feature>
<evidence type="ECO:0000256" key="1">
    <source>
        <dbReference type="SAM" id="MobiDB-lite"/>
    </source>
</evidence>
<evidence type="ECO:0000313" key="2">
    <source>
        <dbReference type="EMBL" id="CAG8553612.1"/>
    </source>
</evidence>
<organism evidence="2 3">
    <name type="scientific">Cetraspora pellucida</name>
    <dbReference type="NCBI Taxonomy" id="1433469"/>
    <lineage>
        <taxon>Eukaryota</taxon>
        <taxon>Fungi</taxon>
        <taxon>Fungi incertae sedis</taxon>
        <taxon>Mucoromycota</taxon>
        <taxon>Glomeromycotina</taxon>
        <taxon>Glomeromycetes</taxon>
        <taxon>Diversisporales</taxon>
        <taxon>Gigasporaceae</taxon>
        <taxon>Cetraspora</taxon>
    </lineage>
</organism>
<feature type="region of interest" description="Disordered" evidence="1">
    <location>
        <begin position="18"/>
        <end position="43"/>
    </location>
</feature>
<dbReference type="OrthoDB" id="2342090at2759"/>
<feature type="compositionally biased region" description="Polar residues" evidence="1">
    <location>
        <begin position="224"/>
        <end position="233"/>
    </location>
</feature>
<feature type="compositionally biased region" description="Basic and acidic residues" evidence="1">
    <location>
        <begin position="22"/>
        <end position="33"/>
    </location>
</feature>
<gene>
    <name evidence="2" type="ORF">CPELLU_LOCUS4868</name>
</gene>
<dbReference type="AlphaFoldDB" id="A0A9N9B582"/>
<name>A0A9N9B582_9GLOM</name>
<keyword evidence="3" id="KW-1185">Reference proteome</keyword>
<sequence>MLFITGSRISFLDANDEVNEENSEKAVEDKVDRANTVPSSEEKQEGSAFILGQIISQNELALAQSNTKYDIFDEFLELGISKPVNKTKDEVKIKKRRGGVSVDTTNENNKNAKKRGVENDDVVRKETTRRALKDKSNKKNDGTNKKNEVIVRSALVSEKNRDKDVLRVDFKIHEDNSELVVNPAVEPGELQEQDYLNETLISDWRDMKPIMTSTPVKTDEDSQPHTNNASSASLEEIGNILPSDDDAEDSQKQVEQPTRSHESEGDLSPDPLTLPMRPEDQRLPPPPKGGYQIIKRILDKPLTPTSEVDELSAAYNI</sequence>
<accession>A0A9N9B582</accession>
<reference evidence="2" key="1">
    <citation type="submission" date="2021-06" db="EMBL/GenBank/DDBJ databases">
        <authorList>
            <person name="Kallberg Y."/>
            <person name="Tangrot J."/>
            <person name="Rosling A."/>
        </authorList>
    </citation>
    <scope>NUCLEOTIDE SEQUENCE</scope>
    <source>
        <strain evidence="2">FL966</strain>
    </source>
</reference>
<evidence type="ECO:0000313" key="3">
    <source>
        <dbReference type="Proteomes" id="UP000789759"/>
    </source>
</evidence>
<dbReference type="Proteomes" id="UP000789759">
    <property type="component" value="Unassembled WGS sequence"/>
</dbReference>
<protein>
    <submittedName>
        <fullName evidence="2">2415_t:CDS:1</fullName>
    </submittedName>
</protein>